<dbReference type="GO" id="GO:0005576">
    <property type="term" value="C:extracellular region"/>
    <property type="evidence" value="ECO:0007669"/>
    <property type="project" value="InterPro"/>
</dbReference>
<name>A0A6P5LSA4_PHACI</name>
<dbReference type="Proteomes" id="UP000515140">
    <property type="component" value="Unplaced"/>
</dbReference>
<dbReference type="RefSeq" id="XP_020860043.1">
    <property type="nucleotide sequence ID" value="XM_021004384.1"/>
</dbReference>
<dbReference type="PANTHER" id="PTHR10041">
    <property type="entry name" value="COLIPASE"/>
    <property type="match status" value="1"/>
</dbReference>
<dbReference type="KEGG" id="pcw:110220370"/>
<dbReference type="CTD" id="100507055"/>
<protein>
    <submittedName>
        <fullName evidence="2">Leucine-rich colipase-like protein 1 isoform X1</fullName>
    </submittedName>
</protein>
<accession>A0A6P5LSA4</accession>
<sequence>MPLLATGKHPTATAMAGMPLGPFTKAGILKLLLTSLLLSQGFMKFHKKIGEICRVHLECFSECCVHNEKMQKLCTRRTLFMQCNKWRKPNGYFCHQYSECQSNCCVTTSPSPRTFCVPKTIFLQCIPWRKKEGDVCSSHKECQSECCLNTYEDILRCIPKTGMLTKCLPLAIGGK</sequence>
<dbReference type="GO" id="GO:0016042">
    <property type="term" value="P:lipid catabolic process"/>
    <property type="evidence" value="ECO:0007669"/>
    <property type="project" value="InterPro"/>
</dbReference>
<dbReference type="GO" id="GO:0008047">
    <property type="term" value="F:enzyme activator activity"/>
    <property type="evidence" value="ECO:0007669"/>
    <property type="project" value="InterPro"/>
</dbReference>
<dbReference type="AlphaFoldDB" id="A0A6P5LSA4"/>
<dbReference type="PANTHER" id="PTHR10041:SF5">
    <property type="entry name" value="LEUCINE-RICH COLIPASE-LIKE PROTEIN 1"/>
    <property type="match status" value="1"/>
</dbReference>
<keyword evidence="1" id="KW-1185">Reference proteome</keyword>
<dbReference type="InterPro" id="IPR001981">
    <property type="entry name" value="Colipase"/>
</dbReference>
<proteinExistence type="predicted"/>
<gene>
    <name evidence="2" type="primary">LRCOL1</name>
</gene>
<evidence type="ECO:0000313" key="2">
    <source>
        <dbReference type="RefSeq" id="XP_020860043.1"/>
    </source>
</evidence>
<dbReference type="InParanoid" id="A0A6P5LSA4"/>
<evidence type="ECO:0000313" key="1">
    <source>
        <dbReference type="Proteomes" id="UP000515140"/>
    </source>
</evidence>
<dbReference type="GO" id="GO:0007586">
    <property type="term" value="P:digestion"/>
    <property type="evidence" value="ECO:0007669"/>
    <property type="project" value="InterPro"/>
</dbReference>
<reference evidence="2" key="1">
    <citation type="submission" date="2025-08" db="UniProtKB">
        <authorList>
            <consortium name="RefSeq"/>
        </authorList>
    </citation>
    <scope>IDENTIFICATION</scope>
    <source>
        <tissue evidence="2">Spleen</tissue>
    </source>
</reference>
<organism evidence="1 2">
    <name type="scientific">Phascolarctos cinereus</name>
    <name type="common">Koala</name>
    <dbReference type="NCBI Taxonomy" id="38626"/>
    <lineage>
        <taxon>Eukaryota</taxon>
        <taxon>Metazoa</taxon>
        <taxon>Chordata</taxon>
        <taxon>Craniata</taxon>
        <taxon>Vertebrata</taxon>
        <taxon>Euteleostomi</taxon>
        <taxon>Mammalia</taxon>
        <taxon>Metatheria</taxon>
        <taxon>Diprotodontia</taxon>
        <taxon>Phascolarctidae</taxon>
        <taxon>Phascolarctos</taxon>
    </lineage>
</organism>
<dbReference type="Pfam" id="PF15083">
    <property type="entry name" value="Colipase-like"/>
    <property type="match status" value="1"/>
</dbReference>
<dbReference type="GeneID" id="110220370"/>